<feature type="compositionally biased region" description="Low complexity" evidence="1">
    <location>
        <begin position="275"/>
        <end position="285"/>
    </location>
</feature>
<gene>
    <name evidence="2" type="ORF">N0V91_004319</name>
</gene>
<evidence type="ECO:0000256" key="1">
    <source>
        <dbReference type="SAM" id="MobiDB-lite"/>
    </source>
</evidence>
<feature type="region of interest" description="Disordered" evidence="1">
    <location>
        <begin position="250"/>
        <end position="290"/>
    </location>
</feature>
<organism evidence="2 3">
    <name type="scientific">Didymella pomorum</name>
    <dbReference type="NCBI Taxonomy" id="749634"/>
    <lineage>
        <taxon>Eukaryota</taxon>
        <taxon>Fungi</taxon>
        <taxon>Dikarya</taxon>
        <taxon>Ascomycota</taxon>
        <taxon>Pezizomycotina</taxon>
        <taxon>Dothideomycetes</taxon>
        <taxon>Pleosporomycetidae</taxon>
        <taxon>Pleosporales</taxon>
        <taxon>Pleosporineae</taxon>
        <taxon>Didymellaceae</taxon>
        <taxon>Didymella</taxon>
    </lineage>
</organism>
<dbReference type="AlphaFoldDB" id="A0A9W8ZIW7"/>
<dbReference type="OrthoDB" id="3769541at2759"/>
<feature type="compositionally biased region" description="Acidic residues" evidence="1">
    <location>
        <begin position="129"/>
        <end position="152"/>
    </location>
</feature>
<feature type="compositionally biased region" description="Basic residues" evidence="1">
    <location>
        <begin position="45"/>
        <end position="55"/>
    </location>
</feature>
<protein>
    <submittedName>
        <fullName evidence="2">Uncharacterized protein</fullName>
    </submittedName>
</protein>
<reference evidence="2" key="1">
    <citation type="submission" date="2022-10" db="EMBL/GenBank/DDBJ databases">
        <title>Tapping the CABI collections for fungal endophytes: first genome assemblies for Collariella, Neodidymelliopsis, Ascochyta clinopodiicola, Didymella pomorum, Didymosphaeria variabile, Neocosmospora piperis and Neocucurbitaria cava.</title>
        <authorList>
            <person name="Hill R."/>
        </authorList>
    </citation>
    <scope>NUCLEOTIDE SEQUENCE</scope>
    <source>
        <strain evidence="2">IMI 355091</strain>
    </source>
</reference>
<sequence>MQVVKGRVMPRPCQKRRARVAAQKGAITKPTAPQKSKSTAPARGKPGRGRGRGRGGRGGNVGGRPTRGQSSQSGPGGIRSYFSRGQNTSDGAKEFRSFVEAQRSGNQFGALNNSTRAGGGTAVNPIVFDDSDDDSDLEEGELTDDGSDMGDTISELDTDESADDMMINLGEVRAQPGRAHKAEVMFTALQAVTIYQGMHQAGFPLAARKTGRFDARGEVMAVEIDTVYTDSYNWAQNIHVALPPYAKAFAPSRDAGDNSTRSSTYVSEFPRGQQPAANNSSNARPARPRLPDHDFVKDYVFDWGRYKGSHISDVPESYLRTIGGQSFVFDGRHPGLKEAFDYNRSQVRQTATSEYPAAQEPVQAPRRSRGGASPYQKFRLPKGAHQGQRLDQVGENYIRTLEGMPTVVNSWPGLKEALADFNEKTGLTQSTSQQHDARTNAAMVTTRRQSKTIDPPALPSVAPPKRKRSDDVTTAQSATQAPNQPSTKRRKKVKSTAKVPLPAAAEDSVKASGSKKKVLSKTAERKARKQKAQAKTTAQSGGAGTAQRNPRRPMPLDLTNDDSSEDEAPQPPRPAASQDADDEDADSRYTLGSKRKGKARKTAATPARLTAELRFEEDGVKEVDKAQVVVADASNRTSTQREKHGLVSWTPINESSVVKEYKAIASQSLGKAAEKTKGNPSQSSGNGKGKNEPPQRKAPLAGIPSKVVMFTIAEAIAALSIYKDGTMSMAAEIDPESRQPYAPLQTGEYLSYPVKGNYHLGALGRYGVDVAAVPPFSLTVPLSEHSFIESTAVTSTAAPSRHGLGFTALHARPKVPSTRRANNYCFTFGRYRGRRVDSVPITYLRSIYEGDEYYADAKLQQAFADLYPKGLYESETESFVFEKGGFKGKRLDEVPKSYVWGLIRKKGEGVDVGGKKQRKALERALEVWEKKQLDLTRD</sequence>
<feature type="region of interest" description="Disordered" evidence="1">
    <location>
        <begin position="128"/>
        <end position="152"/>
    </location>
</feature>
<keyword evidence="3" id="KW-1185">Reference proteome</keyword>
<accession>A0A9W8ZIW7</accession>
<proteinExistence type="predicted"/>
<name>A0A9W8ZIW7_9PLEO</name>
<dbReference type="Proteomes" id="UP001140510">
    <property type="component" value="Unassembled WGS sequence"/>
</dbReference>
<feature type="compositionally biased region" description="Acidic residues" evidence="1">
    <location>
        <begin position="559"/>
        <end position="568"/>
    </location>
</feature>
<dbReference type="EMBL" id="JAPEVA010000024">
    <property type="protein sequence ID" value="KAJ4406888.1"/>
    <property type="molecule type" value="Genomic_DNA"/>
</dbReference>
<feature type="region of interest" description="Disordered" evidence="1">
    <location>
        <begin position="1"/>
        <end position="91"/>
    </location>
</feature>
<feature type="compositionally biased region" description="Polar residues" evidence="1">
    <location>
        <begin position="257"/>
        <end position="266"/>
    </location>
</feature>
<evidence type="ECO:0000313" key="2">
    <source>
        <dbReference type="EMBL" id="KAJ4406888.1"/>
    </source>
</evidence>
<evidence type="ECO:0000313" key="3">
    <source>
        <dbReference type="Proteomes" id="UP001140510"/>
    </source>
</evidence>
<comment type="caution">
    <text evidence="2">The sequence shown here is derived from an EMBL/GenBank/DDBJ whole genome shotgun (WGS) entry which is preliminary data.</text>
</comment>
<feature type="region of interest" description="Disordered" evidence="1">
    <location>
        <begin position="352"/>
        <end position="374"/>
    </location>
</feature>
<feature type="region of interest" description="Disordered" evidence="1">
    <location>
        <begin position="668"/>
        <end position="700"/>
    </location>
</feature>
<feature type="compositionally biased region" description="Polar residues" evidence="1">
    <location>
        <begin position="472"/>
        <end position="486"/>
    </location>
</feature>
<feature type="region of interest" description="Disordered" evidence="1">
    <location>
        <begin position="426"/>
        <end position="611"/>
    </location>
</feature>